<evidence type="ECO:0000313" key="1">
    <source>
        <dbReference type="EMBL" id="EOB08619.1"/>
    </source>
</evidence>
<dbReference type="Proteomes" id="UP000296049">
    <property type="component" value="Unassembled WGS sequence"/>
</dbReference>
<protein>
    <submittedName>
        <fullName evidence="1">Uncharacterized protein</fullName>
    </submittedName>
</protein>
<gene>
    <name evidence="1" type="ORF">Anapl_11868</name>
</gene>
<reference evidence="2" key="1">
    <citation type="journal article" date="2013" name="Nat. Genet.">
        <title>The duck genome and transcriptome provide insight into an avian influenza virus reservoir species.</title>
        <authorList>
            <person name="Huang Y."/>
            <person name="Li Y."/>
            <person name="Burt D.W."/>
            <person name="Chen H."/>
            <person name="Zhang Y."/>
            <person name="Qian W."/>
            <person name="Kim H."/>
            <person name="Gan S."/>
            <person name="Zhao Y."/>
            <person name="Li J."/>
            <person name="Yi K."/>
            <person name="Feng H."/>
            <person name="Zhu P."/>
            <person name="Li B."/>
            <person name="Liu Q."/>
            <person name="Fairley S."/>
            <person name="Magor K.E."/>
            <person name="Du Z."/>
            <person name="Hu X."/>
            <person name="Goodman L."/>
            <person name="Tafer H."/>
            <person name="Vignal A."/>
            <person name="Lee T."/>
            <person name="Kim K.W."/>
            <person name="Sheng Z."/>
            <person name="An Y."/>
            <person name="Searle S."/>
            <person name="Herrero J."/>
            <person name="Groenen M.A."/>
            <person name="Crooijmans R.P."/>
            <person name="Faraut T."/>
            <person name="Cai Q."/>
            <person name="Webster R.G."/>
            <person name="Aldridge J.R."/>
            <person name="Warren W.C."/>
            <person name="Bartschat S."/>
            <person name="Kehr S."/>
            <person name="Marz M."/>
            <person name="Stadler P.F."/>
            <person name="Smith J."/>
            <person name="Kraus R.H."/>
            <person name="Zhao Y."/>
            <person name="Ren L."/>
            <person name="Fei J."/>
            <person name="Morisson M."/>
            <person name="Kaiser P."/>
            <person name="Griffin D.K."/>
            <person name="Rao M."/>
            <person name="Pitel F."/>
            <person name="Wang J."/>
            <person name="Li N."/>
        </authorList>
    </citation>
    <scope>NUCLEOTIDE SEQUENCE [LARGE SCALE GENOMIC DNA]</scope>
</reference>
<dbReference type="AlphaFoldDB" id="R0LSA5"/>
<dbReference type="EMBL" id="KB742433">
    <property type="protein sequence ID" value="EOB08619.1"/>
    <property type="molecule type" value="Genomic_DNA"/>
</dbReference>
<evidence type="ECO:0000313" key="2">
    <source>
        <dbReference type="Proteomes" id="UP000296049"/>
    </source>
</evidence>
<accession>R0LSA5</accession>
<keyword evidence="2" id="KW-1185">Reference proteome</keyword>
<organism evidence="1 2">
    <name type="scientific">Anas platyrhynchos</name>
    <name type="common">Mallard</name>
    <name type="synonym">Anas boschas</name>
    <dbReference type="NCBI Taxonomy" id="8839"/>
    <lineage>
        <taxon>Eukaryota</taxon>
        <taxon>Metazoa</taxon>
        <taxon>Chordata</taxon>
        <taxon>Craniata</taxon>
        <taxon>Vertebrata</taxon>
        <taxon>Euteleostomi</taxon>
        <taxon>Archelosauria</taxon>
        <taxon>Archosauria</taxon>
        <taxon>Dinosauria</taxon>
        <taxon>Saurischia</taxon>
        <taxon>Theropoda</taxon>
        <taxon>Coelurosauria</taxon>
        <taxon>Aves</taxon>
        <taxon>Neognathae</taxon>
        <taxon>Galloanserae</taxon>
        <taxon>Anseriformes</taxon>
        <taxon>Anatidae</taxon>
        <taxon>Anatinae</taxon>
        <taxon>Anas</taxon>
    </lineage>
</organism>
<name>R0LSA5_ANAPL</name>
<sequence>MFRDILGIKIQNEAAARDLLHNIVTVKPAKLKSQYPFEVLTLLKSIATLSLFPGHNYDTKILSAVLFQDGTLIPAAVGMHNITLKTHSRDTPCRKMEDVYLGKILKFGPEDEVLPTGTPLQLCLFKKCSLESQMGVPTFSGIHTTLLWIIQTTDFITVSQGHDYYLGVGILAGKGSLLVEEHRSPKSTVQRGTWHHSQYAGWHQFFFGLDVTCGKQRQDTDISTLLSSSKRTLVQPECTMTLVEKHMEVFHPIAKMLYHYKLKIVTQLLFLRDCSEHDPSCLLTANAGSTRMPGAELLKSFVRDCRANSGSWVMVIKGRVVPGLQTPRQASGLDSSTAEAGIHRLLHNVAVRKMMDRCTFLEKQLYSKIQP</sequence>
<proteinExistence type="predicted"/>